<proteinExistence type="predicted"/>
<protein>
    <submittedName>
        <fullName evidence="1">Uncharacterized protein</fullName>
    </submittedName>
</protein>
<dbReference type="Proteomes" id="UP000266198">
    <property type="component" value="Unassembled WGS sequence"/>
</dbReference>
<dbReference type="EMBL" id="NIPK01000001">
    <property type="protein sequence ID" value="RIZ56553.1"/>
    <property type="molecule type" value="Genomic_DNA"/>
</dbReference>
<organism evidence="1 3">
    <name type="scientific">Staphylococcus delphini</name>
    <dbReference type="NCBI Taxonomy" id="53344"/>
    <lineage>
        <taxon>Bacteria</taxon>
        <taxon>Bacillati</taxon>
        <taxon>Bacillota</taxon>
        <taxon>Bacilli</taxon>
        <taxon>Bacillales</taxon>
        <taxon>Staphylococcaceae</taxon>
        <taxon>Staphylococcus</taxon>
        <taxon>Staphylococcus intermedius group</taxon>
    </lineage>
</organism>
<evidence type="ECO:0000313" key="1">
    <source>
        <dbReference type="EMBL" id="PCF52592.1"/>
    </source>
</evidence>
<reference evidence="2 4" key="2">
    <citation type="submission" date="2017-06" db="EMBL/GenBank/DDBJ databases">
        <title>Identification of a new gene, sdsY, involved in staphylococcal internalization in non-professional phagocytic cells (NPPCs).</title>
        <authorList>
            <person name="Maali Y."/>
            <person name="Martins-Simoes P."/>
            <person name="Trouillet-Assant S."/>
            <person name="Laurent F."/>
            <person name="Diot A."/>
            <person name="Verhoeven P."/>
            <person name="Bouvard D."/>
            <person name="Vandenesch F."/>
            <person name="Bes M."/>
        </authorList>
    </citation>
    <scope>NUCLEOTIDE SEQUENCE [LARGE SCALE GENOMIC DNA]</scope>
    <source>
        <strain evidence="2 4">Heidy</strain>
    </source>
</reference>
<accession>A0AAX0QX15</accession>
<dbReference type="RefSeq" id="WP_096595857.1">
    <property type="nucleotide sequence ID" value="NZ_LR134263.1"/>
</dbReference>
<gene>
    <name evidence="1" type="ORF">B5C07_00020</name>
    <name evidence="2" type="ORF">CDL68_00985</name>
</gene>
<comment type="caution">
    <text evidence="1">The sequence shown here is derived from an EMBL/GenBank/DDBJ whole genome shotgun (WGS) entry which is preliminary data.</text>
</comment>
<dbReference type="Proteomes" id="UP000217473">
    <property type="component" value="Unassembled WGS sequence"/>
</dbReference>
<dbReference type="AlphaFoldDB" id="A0AAX0QX15"/>
<reference evidence="1 3" key="1">
    <citation type="journal article" date="2017" name="PLoS ONE">
        <title>Development of a real-time PCR for detection of Staphylococcus pseudintermedius using a novel automated comparison of whole-genome sequences.</title>
        <authorList>
            <person name="Verstappen K.M."/>
            <person name="Huijbregts L."/>
            <person name="Spaninks M."/>
            <person name="Wagenaar J.A."/>
            <person name="Fluit A.C."/>
            <person name="Duim B."/>
        </authorList>
    </citation>
    <scope>NUCLEOTIDE SEQUENCE [LARGE SCALE GENOMIC DNA]</scope>
    <source>
        <strain evidence="1 3">15S02591-1</strain>
    </source>
</reference>
<sequence length="163" mass="17689">MNNFSKKVHLITAATILTSSLILPSFPESKITYTTQNQAEAAGGWKYLTTTSGDTKARNLTLKMGAGTLLALVAKGVGGSNTATGAVGGISAISNDILGTDKVIYYKDKIYERKTPVGAEWQHNITFYQDKAKTKKLVATKSFKKHIQKISKRNSNMLFKTAV</sequence>
<evidence type="ECO:0000313" key="3">
    <source>
        <dbReference type="Proteomes" id="UP000217473"/>
    </source>
</evidence>
<evidence type="ECO:0000313" key="4">
    <source>
        <dbReference type="Proteomes" id="UP000266198"/>
    </source>
</evidence>
<keyword evidence="4" id="KW-1185">Reference proteome</keyword>
<name>A0AAX0QX15_9STAP</name>
<evidence type="ECO:0000313" key="2">
    <source>
        <dbReference type="EMBL" id="RIZ56553.1"/>
    </source>
</evidence>
<dbReference type="EMBL" id="MWUR01000001">
    <property type="protein sequence ID" value="PCF52592.1"/>
    <property type="molecule type" value="Genomic_DNA"/>
</dbReference>